<feature type="domain" description="DNA/pantothenate metabolism flavoprotein C-terminal" evidence="1">
    <location>
        <begin position="8"/>
        <end position="214"/>
    </location>
</feature>
<dbReference type="RefSeq" id="WP_119407092.1">
    <property type="nucleotide sequence ID" value="NZ_CP032869.1"/>
</dbReference>
<proteinExistence type="predicted"/>
<protein>
    <submittedName>
        <fullName evidence="2">Phosphopantothenoylcysteine decarboxylase</fullName>
    </submittedName>
</protein>
<dbReference type="SUPFAM" id="SSF102645">
    <property type="entry name" value="CoaB-like"/>
    <property type="match status" value="1"/>
</dbReference>
<dbReference type="GO" id="GO:0015937">
    <property type="term" value="P:coenzyme A biosynthetic process"/>
    <property type="evidence" value="ECO:0007669"/>
    <property type="project" value="UniProtKB-ARBA"/>
</dbReference>
<reference evidence="2 3" key="1">
    <citation type="submission" date="2018-10" db="EMBL/GenBank/DDBJ databases">
        <title>Genome sequencing of Mucilaginibacter sp. HYN0043.</title>
        <authorList>
            <person name="Kim M."/>
            <person name="Yi H."/>
        </authorList>
    </citation>
    <scope>NUCLEOTIDE SEQUENCE [LARGE SCALE GENOMIC DNA]</scope>
    <source>
        <strain evidence="2 3">HYN0043</strain>
    </source>
</reference>
<dbReference type="OrthoDB" id="9802554at2"/>
<evidence type="ECO:0000313" key="3">
    <source>
        <dbReference type="Proteomes" id="UP000270046"/>
    </source>
</evidence>
<evidence type="ECO:0000259" key="1">
    <source>
        <dbReference type="Pfam" id="PF04127"/>
    </source>
</evidence>
<gene>
    <name evidence="2" type="ORF">HYN43_027710</name>
</gene>
<dbReference type="EMBL" id="CP032869">
    <property type="protein sequence ID" value="AYL98825.1"/>
    <property type="molecule type" value="Genomic_DNA"/>
</dbReference>
<dbReference type="AlphaFoldDB" id="A0A494W5N9"/>
<organism evidence="2 3">
    <name type="scientific">Mucilaginibacter celer</name>
    <dbReference type="NCBI Taxonomy" id="2305508"/>
    <lineage>
        <taxon>Bacteria</taxon>
        <taxon>Pseudomonadati</taxon>
        <taxon>Bacteroidota</taxon>
        <taxon>Sphingobacteriia</taxon>
        <taxon>Sphingobacteriales</taxon>
        <taxon>Sphingobacteriaceae</taxon>
        <taxon>Mucilaginibacter</taxon>
    </lineage>
</organism>
<dbReference type="GO" id="GO:0003824">
    <property type="term" value="F:catalytic activity"/>
    <property type="evidence" value="ECO:0007669"/>
    <property type="project" value="UniProtKB-ARBA"/>
</dbReference>
<keyword evidence="3" id="KW-1185">Reference proteome</keyword>
<dbReference type="Pfam" id="PF04127">
    <property type="entry name" value="DFP"/>
    <property type="match status" value="1"/>
</dbReference>
<sequence>MNTTINQPTVLITAGPTREAIDPVRFISNHSSGKMGYAIASAFLSKSFRVILVSGPVNISLTHPNLTVIPVNSADEMYAACQKYFPSLQIAVFAAAVADYKPAQILSQKMKKSAHEFSLQMVKNVDIAAEFGKVKMPGQVSIGFALETNDEEQNALKKLYTKNLDLVVLNSVQDEGATFGHDTNKITIINRDFLFQAFPLKSKVEVAEDIAAAAIKVSRKQVETMLL</sequence>
<accession>A0A494W5N9</accession>
<dbReference type="InterPro" id="IPR035929">
    <property type="entry name" value="CoaB-like_sf"/>
</dbReference>
<name>A0A494W5N9_9SPHI</name>
<dbReference type="Proteomes" id="UP000270046">
    <property type="component" value="Chromosome"/>
</dbReference>
<dbReference type="InterPro" id="IPR007085">
    <property type="entry name" value="DNA/pantothenate-metab_flavo_C"/>
</dbReference>
<evidence type="ECO:0000313" key="2">
    <source>
        <dbReference type="EMBL" id="AYL98825.1"/>
    </source>
</evidence>
<dbReference type="Gene3D" id="3.40.50.10300">
    <property type="entry name" value="CoaB-like"/>
    <property type="match status" value="1"/>
</dbReference>
<dbReference type="KEGG" id="muh:HYN43_027710"/>